<protein>
    <submittedName>
        <fullName evidence="3">Ovule protein</fullName>
    </submittedName>
</protein>
<evidence type="ECO:0000313" key="3">
    <source>
        <dbReference type="WBParaSite" id="ACAC_0000222701-mRNA-1"/>
    </source>
</evidence>
<name>A0A158P7C3_ANGCA</name>
<organism evidence="2 3">
    <name type="scientific">Angiostrongylus cantonensis</name>
    <name type="common">Rat lungworm</name>
    <dbReference type="NCBI Taxonomy" id="6313"/>
    <lineage>
        <taxon>Eukaryota</taxon>
        <taxon>Metazoa</taxon>
        <taxon>Ecdysozoa</taxon>
        <taxon>Nematoda</taxon>
        <taxon>Chromadorea</taxon>
        <taxon>Rhabditida</taxon>
        <taxon>Rhabditina</taxon>
        <taxon>Rhabditomorpha</taxon>
        <taxon>Strongyloidea</taxon>
        <taxon>Metastrongylidae</taxon>
        <taxon>Angiostrongylus</taxon>
    </lineage>
</organism>
<dbReference type="WBParaSite" id="ACAC_0000222701-mRNA-1">
    <property type="protein sequence ID" value="ACAC_0000222701-mRNA-1"/>
    <property type="gene ID" value="ACAC_0000222701"/>
</dbReference>
<reference evidence="2" key="1">
    <citation type="submission" date="2012-09" db="EMBL/GenBank/DDBJ databases">
        <authorList>
            <person name="Martin A.A."/>
        </authorList>
    </citation>
    <scope>NUCLEOTIDE SEQUENCE</scope>
</reference>
<sequence length="90" mass="10042">MWTGTSIISAKPRSALKPTNPAGTRNSSRITCVLVELSASRSFTTTRRYLTNFSQELKYHSVISTLEALMTFGLVSELRNLSYISNSSFF</sequence>
<feature type="region of interest" description="Disordered" evidence="1">
    <location>
        <begin position="1"/>
        <end position="25"/>
    </location>
</feature>
<dbReference type="Proteomes" id="UP000035642">
    <property type="component" value="Unassembled WGS sequence"/>
</dbReference>
<keyword evidence="2" id="KW-1185">Reference proteome</keyword>
<evidence type="ECO:0000256" key="1">
    <source>
        <dbReference type="SAM" id="MobiDB-lite"/>
    </source>
</evidence>
<accession>A0A158P7C3</accession>
<proteinExistence type="predicted"/>
<evidence type="ECO:0000313" key="2">
    <source>
        <dbReference type="Proteomes" id="UP000035642"/>
    </source>
</evidence>
<reference evidence="3" key="2">
    <citation type="submission" date="2016-04" db="UniProtKB">
        <authorList>
            <consortium name="WormBaseParasite"/>
        </authorList>
    </citation>
    <scope>IDENTIFICATION</scope>
</reference>
<dbReference type="AlphaFoldDB" id="A0A158P7C3"/>